<dbReference type="InterPro" id="IPR053793">
    <property type="entry name" value="PB1-like"/>
</dbReference>
<feature type="region of interest" description="Disordered" evidence="5">
    <location>
        <begin position="257"/>
        <end position="308"/>
    </location>
</feature>
<dbReference type="GO" id="GO:0070530">
    <property type="term" value="F:K63-linked polyubiquitin modification-dependent protein binding"/>
    <property type="evidence" value="ECO:0007669"/>
    <property type="project" value="TreeGrafter"/>
</dbReference>
<dbReference type="GO" id="GO:0044753">
    <property type="term" value="C:amphisome"/>
    <property type="evidence" value="ECO:0007669"/>
    <property type="project" value="TreeGrafter"/>
</dbReference>
<feature type="region of interest" description="Disordered" evidence="5">
    <location>
        <begin position="188"/>
        <end position="209"/>
    </location>
</feature>
<dbReference type="GO" id="GO:0008270">
    <property type="term" value="F:zinc ion binding"/>
    <property type="evidence" value="ECO:0007669"/>
    <property type="project" value="UniProtKB-KW"/>
</dbReference>
<gene>
    <name evidence="8" type="primary">SQSTM1</name>
    <name evidence="8" type="ORF">KIN20_036083</name>
</gene>
<organism evidence="8 9">
    <name type="scientific">Parelaphostrongylus tenuis</name>
    <name type="common">Meningeal worm</name>
    <dbReference type="NCBI Taxonomy" id="148309"/>
    <lineage>
        <taxon>Eukaryota</taxon>
        <taxon>Metazoa</taxon>
        <taxon>Ecdysozoa</taxon>
        <taxon>Nematoda</taxon>
        <taxon>Chromadorea</taxon>
        <taxon>Rhabditida</taxon>
        <taxon>Rhabditina</taxon>
        <taxon>Rhabditomorpha</taxon>
        <taxon>Strongyloidea</taxon>
        <taxon>Metastrongylidae</taxon>
        <taxon>Parelaphostrongylus</taxon>
    </lineage>
</organism>
<feature type="domain" description="PB1" evidence="7">
    <location>
        <begin position="13"/>
        <end position="95"/>
    </location>
</feature>
<evidence type="ECO:0000259" key="6">
    <source>
        <dbReference type="PROSITE" id="PS50135"/>
    </source>
</evidence>
<evidence type="ECO:0000259" key="7">
    <source>
        <dbReference type="PROSITE" id="PS51745"/>
    </source>
</evidence>
<dbReference type="InterPro" id="IPR000433">
    <property type="entry name" value="Znf_ZZ"/>
</dbReference>
<dbReference type="GO" id="GO:0007032">
    <property type="term" value="P:endosome organization"/>
    <property type="evidence" value="ECO:0007669"/>
    <property type="project" value="TreeGrafter"/>
</dbReference>
<protein>
    <submittedName>
        <fullName evidence="8">Sequestosome-1</fullName>
    </submittedName>
</protein>
<feature type="compositionally biased region" description="Basic and acidic residues" evidence="5">
    <location>
        <begin position="418"/>
        <end position="427"/>
    </location>
</feature>
<evidence type="ECO:0000256" key="4">
    <source>
        <dbReference type="PROSITE-ProRule" id="PRU00228"/>
    </source>
</evidence>
<dbReference type="SUPFAM" id="SSF57850">
    <property type="entry name" value="RING/U-box"/>
    <property type="match status" value="1"/>
</dbReference>
<accession>A0AAD5RCL5</accession>
<evidence type="ECO:0000256" key="3">
    <source>
        <dbReference type="ARBA" id="ARBA00022833"/>
    </source>
</evidence>
<keyword evidence="1" id="KW-0479">Metal-binding</keyword>
<feature type="compositionally biased region" description="Polar residues" evidence="5">
    <location>
        <begin position="263"/>
        <end position="272"/>
    </location>
</feature>
<dbReference type="PANTHER" id="PTHR15090">
    <property type="entry name" value="SEQUESTOSOME 1-RELATED"/>
    <property type="match status" value="1"/>
</dbReference>
<dbReference type="CDD" id="cd02340">
    <property type="entry name" value="ZZ_NBR1_like"/>
    <property type="match status" value="1"/>
</dbReference>
<dbReference type="GO" id="GO:0005080">
    <property type="term" value="F:protein kinase C binding"/>
    <property type="evidence" value="ECO:0007669"/>
    <property type="project" value="TreeGrafter"/>
</dbReference>
<dbReference type="Gene3D" id="3.10.20.90">
    <property type="entry name" value="Phosphatidylinositol 3-kinase Catalytic Subunit, Chain A, domain 1"/>
    <property type="match status" value="1"/>
</dbReference>
<dbReference type="PROSITE" id="PS51745">
    <property type="entry name" value="PB1"/>
    <property type="match status" value="1"/>
</dbReference>
<dbReference type="Pfam" id="PF00569">
    <property type="entry name" value="ZZ"/>
    <property type="match status" value="1"/>
</dbReference>
<dbReference type="EMBL" id="JAHQIW010007318">
    <property type="protein sequence ID" value="KAJ1373621.1"/>
    <property type="molecule type" value="Genomic_DNA"/>
</dbReference>
<dbReference type="AlphaFoldDB" id="A0AAD5RCL5"/>
<dbReference type="InterPro" id="IPR043145">
    <property type="entry name" value="Znf_ZZ_sf"/>
</dbReference>
<dbReference type="PROSITE" id="PS01357">
    <property type="entry name" value="ZF_ZZ_1"/>
    <property type="match status" value="1"/>
</dbReference>
<feature type="region of interest" description="Disordered" evidence="5">
    <location>
        <begin position="380"/>
        <end position="427"/>
    </location>
</feature>
<evidence type="ECO:0000256" key="2">
    <source>
        <dbReference type="ARBA" id="ARBA00022771"/>
    </source>
</evidence>
<feature type="compositionally biased region" description="Basic and acidic residues" evidence="5">
    <location>
        <begin position="282"/>
        <end position="294"/>
    </location>
</feature>
<dbReference type="Pfam" id="PF00564">
    <property type="entry name" value="PB1"/>
    <property type="match status" value="1"/>
</dbReference>
<dbReference type="Gene3D" id="3.30.60.90">
    <property type="match status" value="1"/>
</dbReference>
<dbReference type="PROSITE" id="PS50135">
    <property type="entry name" value="ZF_ZZ_2"/>
    <property type="match status" value="1"/>
</dbReference>
<dbReference type="GO" id="GO:0000423">
    <property type="term" value="P:mitophagy"/>
    <property type="evidence" value="ECO:0007669"/>
    <property type="project" value="TreeGrafter"/>
</dbReference>
<feature type="domain" description="ZZ-type" evidence="6">
    <location>
        <begin position="126"/>
        <end position="176"/>
    </location>
</feature>
<comment type="caution">
    <text evidence="8">The sequence shown here is derived from an EMBL/GenBank/DDBJ whole genome shotgun (WGS) entry which is preliminary data.</text>
</comment>
<evidence type="ECO:0000256" key="1">
    <source>
        <dbReference type="ARBA" id="ARBA00022723"/>
    </source>
</evidence>
<proteinExistence type="predicted"/>
<dbReference type="InterPro" id="IPR052260">
    <property type="entry name" value="Autophagy_Rcpt_SigReg"/>
</dbReference>
<dbReference type="SUPFAM" id="SSF54277">
    <property type="entry name" value="CAD &amp; PB1 domains"/>
    <property type="match status" value="1"/>
</dbReference>
<feature type="compositionally biased region" description="Basic and acidic residues" evidence="5">
    <location>
        <begin position="380"/>
        <end position="397"/>
    </location>
</feature>
<reference evidence="8" key="1">
    <citation type="submission" date="2021-06" db="EMBL/GenBank/DDBJ databases">
        <title>Parelaphostrongylus tenuis whole genome reference sequence.</title>
        <authorList>
            <person name="Garwood T.J."/>
            <person name="Larsen P.A."/>
            <person name="Fountain-Jones N.M."/>
            <person name="Garbe J.R."/>
            <person name="Macchietto M.G."/>
            <person name="Kania S.A."/>
            <person name="Gerhold R.W."/>
            <person name="Richards J.E."/>
            <person name="Wolf T.M."/>
        </authorList>
    </citation>
    <scope>NUCLEOTIDE SEQUENCE</scope>
    <source>
        <strain evidence="8">MNPRO001-30</strain>
        <tissue evidence="8">Meninges</tissue>
    </source>
</reference>
<dbReference type="GO" id="GO:0035973">
    <property type="term" value="P:aggrephagy"/>
    <property type="evidence" value="ECO:0007669"/>
    <property type="project" value="TreeGrafter"/>
</dbReference>
<keyword evidence="2 4" id="KW-0863">Zinc-finger</keyword>
<dbReference type="SMART" id="SM00291">
    <property type="entry name" value="ZnF_ZZ"/>
    <property type="match status" value="1"/>
</dbReference>
<evidence type="ECO:0000256" key="5">
    <source>
        <dbReference type="SAM" id="MobiDB-lite"/>
    </source>
</evidence>
<name>A0AAD5RCL5_PARTN</name>
<dbReference type="Proteomes" id="UP001196413">
    <property type="component" value="Unassembled WGS sequence"/>
</dbReference>
<sequence>MSSAVSSFFSDDELHVKVNHNRRYHRFTVKGDDHGELYSGIMKHLSEIAEGENDFDIAWEDEDHDSVLITRPVELEEALKFQKDSTTLKLHTLERKIKKTECREAFGKPSNVEDVLSRNDVREAAHGDVLCDVCDAVIIGTRYKCIICSDYDLCQNCEKTGVHVHHGMIRIVNPLLTFVPWGSRLKYTKPEHDSRSRGESRNENKFGDLHYLRMQEKKEQISEQVTKGMQYLAGIGQAVTNVLANFGIDSSYEIETNDHKHQSSGGDKSSGSAPAEGQTDSKVMEKSEQQKAGETRPAPPLSSLESHKADDKFDSLKKAENAYRGSVPNVNKAGCRCFVCDVGTWVCPTCANAKASKQGDLRKKSGKSPRKHDMFAHVFEERANGSRKSSTNDESSHSEGTVTANKEARDAAFSGKPRNNDVKHTEV</sequence>
<dbReference type="CDD" id="cd05992">
    <property type="entry name" value="PB1"/>
    <property type="match status" value="1"/>
</dbReference>
<evidence type="ECO:0000313" key="8">
    <source>
        <dbReference type="EMBL" id="KAJ1373621.1"/>
    </source>
</evidence>
<evidence type="ECO:0000313" key="9">
    <source>
        <dbReference type="Proteomes" id="UP001196413"/>
    </source>
</evidence>
<dbReference type="PANTHER" id="PTHR15090:SF0">
    <property type="entry name" value="SEQUESTOSOME-1"/>
    <property type="match status" value="1"/>
</dbReference>
<dbReference type="GO" id="GO:0016235">
    <property type="term" value="C:aggresome"/>
    <property type="evidence" value="ECO:0007669"/>
    <property type="project" value="TreeGrafter"/>
</dbReference>
<keyword evidence="9" id="KW-1185">Reference proteome</keyword>
<keyword evidence="3" id="KW-0862">Zinc</keyword>
<dbReference type="InterPro" id="IPR000270">
    <property type="entry name" value="PB1_dom"/>
</dbReference>